<name>A0ABU6SJ28_9FABA</name>
<evidence type="ECO:0000313" key="2">
    <source>
        <dbReference type="Proteomes" id="UP001341840"/>
    </source>
</evidence>
<proteinExistence type="predicted"/>
<comment type="caution">
    <text evidence="1">The sequence shown here is derived from an EMBL/GenBank/DDBJ whole genome shotgun (WGS) entry which is preliminary data.</text>
</comment>
<accession>A0ABU6SJ28</accession>
<reference evidence="1 2" key="1">
    <citation type="journal article" date="2023" name="Plants (Basel)">
        <title>Bridging the Gap: Combining Genomics and Transcriptomics Approaches to Understand Stylosanthes scabra, an Orphan Legume from the Brazilian Caatinga.</title>
        <authorList>
            <person name="Ferreira-Neto J.R.C."/>
            <person name="da Silva M.D."/>
            <person name="Binneck E."/>
            <person name="de Melo N.F."/>
            <person name="da Silva R.H."/>
            <person name="de Melo A.L.T.M."/>
            <person name="Pandolfi V."/>
            <person name="Bustamante F.O."/>
            <person name="Brasileiro-Vidal A.C."/>
            <person name="Benko-Iseppon A.M."/>
        </authorList>
    </citation>
    <scope>NUCLEOTIDE SEQUENCE [LARGE SCALE GENOMIC DNA]</scope>
    <source>
        <tissue evidence="1">Leaves</tissue>
    </source>
</reference>
<dbReference type="Proteomes" id="UP001341840">
    <property type="component" value="Unassembled WGS sequence"/>
</dbReference>
<gene>
    <name evidence="1" type="ORF">PIB30_055857</name>
</gene>
<keyword evidence="2" id="KW-1185">Reference proteome</keyword>
<protein>
    <submittedName>
        <fullName evidence="1">Uncharacterized protein</fullName>
    </submittedName>
</protein>
<organism evidence="1 2">
    <name type="scientific">Stylosanthes scabra</name>
    <dbReference type="NCBI Taxonomy" id="79078"/>
    <lineage>
        <taxon>Eukaryota</taxon>
        <taxon>Viridiplantae</taxon>
        <taxon>Streptophyta</taxon>
        <taxon>Embryophyta</taxon>
        <taxon>Tracheophyta</taxon>
        <taxon>Spermatophyta</taxon>
        <taxon>Magnoliopsida</taxon>
        <taxon>eudicotyledons</taxon>
        <taxon>Gunneridae</taxon>
        <taxon>Pentapetalae</taxon>
        <taxon>rosids</taxon>
        <taxon>fabids</taxon>
        <taxon>Fabales</taxon>
        <taxon>Fabaceae</taxon>
        <taxon>Papilionoideae</taxon>
        <taxon>50 kb inversion clade</taxon>
        <taxon>dalbergioids sensu lato</taxon>
        <taxon>Dalbergieae</taxon>
        <taxon>Pterocarpus clade</taxon>
        <taxon>Stylosanthes</taxon>
    </lineage>
</organism>
<dbReference type="EMBL" id="JASCZI010060855">
    <property type="protein sequence ID" value="MED6136401.1"/>
    <property type="molecule type" value="Genomic_DNA"/>
</dbReference>
<evidence type="ECO:0000313" key="1">
    <source>
        <dbReference type="EMBL" id="MED6136401.1"/>
    </source>
</evidence>
<sequence>MSECCGNTEATRTALLGTFRIPYADLKIGEDPVTLASISGAIVKKVALRRRFILDHSPLASQIGVIRVETSDPWLAPTSPIHYKGTIPIINRIRSQVMNPVRLHCPIPANRTKPA</sequence>